<evidence type="ECO:0000256" key="5">
    <source>
        <dbReference type="SAM" id="Phobius"/>
    </source>
</evidence>
<dbReference type="Gene3D" id="1.20.58.340">
    <property type="entry name" value="Magnesium transport protein CorA, transmembrane region"/>
    <property type="match status" value="1"/>
</dbReference>
<keyword evidence="3" id="KW-0378">Hydrolase</keyword>
<keyword evidence="5" id="KW-1133">Transmembrane helix</keyword>
<accession>A0A8H7BB62</accession>
<evidence type="ECO:0000313" key="7">
    <source>
        <dbReference type="Proteomes" id="UP000596902"/>
    </source>
</evidence>
<dbReference type="GO" id="GO:0046873">
    <property type="term" value="F:metal ion transmembrane transporter activity"/>
    <property type="evidence" value="ECO:0007669"/>
    <property type="project" value="InterPro"/>
</dbReference>
<sequence length="1156" mass="127550">MSSFRSLTADRKPLDEFERRASLFAATQRGATSTGITLDLFEWRENGAQGVEESDLKSVQELESKSEGAVRVIFAPRDMPAPGTTEALVELFETCSIPSAFVDESLRAVSQSFAAREDLDGSVCIWFHLLCNTLAIPGNTTAPAEVAGGRKTIQPPSRTHFTWLKPGIVLRIRKPSTTLPKPVRTSTSASDDTLAAISVKARVELVCFGAPSTLHDRIRALAASTTCAELLNDPYVLLEIVFEEMYKILDWTAWAIADTFGPLETQISGIASKPGKAAEELPKHFFTELHTLTKHTLYLRENCEAALATLNDLYSYHKVATGESLEMPQRHTRQALKYRKTLFESTQRRLASLNARLSNIIEMSFNIVTQGDSKLMQSENQSMKTIAVMTLVFMPLGTVASIFGSQFMKLQDERPYRLTVSRDFWLMWVISIPLTAVVLTTTLGCAAAQNPIVGFNSGASDDQGNPKTQEDFEREFRTAQNLEGAPDRINTIRLYSNVQWQTQDTPITALSAAVATNTSLLLGIWASGTDSIDNELNALEAALEEHGSDLADLVVGISVGSEDLYRASKSGERNDAGIGNEPDTIVRFIREARARLNNTALADKPYTHVDAWDAWVNSSNAAVIDEVDFVSVNIFPFYVDSVDNSIENAAAIFNGALTATERAVGDKDVWITETGWPYSGPAWANAESTVDNAATYWREIGCRLFGRENVFWYTLRDANPANEVKFAVTDDLSTTPRWNLTCPAGSANSSFPAPIDVVSARRAEENTTSSLCHPERSLEDSAEALEVDSFRMQSQQDPEGPPVTDQSEQLSQPPSVASPTPDSPCTTEQEQTHPGQLNAILPELAQGGAPEGYEVCRAESQEHSNGTPASNPHAMDTSGQHSHPRDTATDLSSANLPLLSQAGPQTVSSGPTVAGHSTIMTVEFADQYVPRDDSSTQPSMIQPSTNPTSHSNIPLTMIQNITQLPQPAWNSPSLAGLGIYNRATHFTTLYTRPDATPQQREVWNDQILADLHPNARAMYLAMTSACPDAAPPRHPLWDHPFFAQLQYRRRAFAIAADMTSQLMQTEWEQHVLRNAAEQRSALWPVRYGDVYDKLSGFMISYRVDELLPPYPGERRDFVRMTDRVLFEARQARAIAFLDTTAMDEEIVHRTQSRLRR</sequence>
<dbReference type="GO" id="GO:0005576">
    <property type="term" value="C:extracellular region"/>
    <property type="evidence" value="ECO:0007669"/>
    <property type="project" value="TreeGrafter"/>
</dbReference>
<organism evidence="6 7">
    <name type="scientific">Alternaria burnsii</name>
    <dbReference type="NCBI Taxonomy" id="1187904"/>
    <lineage>
        <taxon>Eukaryota</taxon>
        <taxon>Fungi</taxon>
        <taxon>Dikarya</taxon>
        <taxon>Ascomycota</taxon>
        <taxon>Pezizomycotina</taxon>
        <taxon>Dothideomycetes</taxon>
        <taxon>Pleosporomycetidae</taxon>
        <taxon>Pleosporales</taxon>
        <taxon>Pleosporineae</taxon>
        <taxon>Pleosporaceae</taxon>
        <taxon>Alternaria</taxon>
        <taxon>Alternaria sect. Alternaria</taxon>
    </lineage>
</organism>
<protein>
    <recommendedName>
        <fullName evidence="8">Glycoside hydrolase</fullName>
    </recommendedName>
</protein>
<reference evidence="6" key="2">
    <citation type="submission" date="2020-08" db="EMBL/GenBank/DDBJ databases">
        <title>Draft Genome Sequence of Cumin Blight Pathogen Alternaria burnsii.</title>
        <authorList>
            <person name="Feng Z."/>
        </authorList>
    </citation>
    <scope>NUCLEOTIDE SEQUENCE</scope>
    <source>
        <strain evidence="6">CBS107.38</strain>
    </source>
</reference>
<feature type="region of interest" description="Disordered" evidence="4">
    <location>
        <begin position="859"/>
        <end position="891"/>
    </location>
</feature>
<comment type="caution">
    <text evidence="6">The sequence shown here is derived from an EMBL/GenBank/DDBJ whole genome shotgun (WGS) entry which is preliminary data.</text>
</comment>
<dbReference type="PANTHER" id="PTHR16631:SF16">
    <property type="entry name" value="GPI-ANCHORED CELL WALL BETA-1,3-ENDOGLUCANASE EGLC"/>
    <property type="match status" value="1"/>
</dbReference>
<comment type="similarity">
    <text evidence="2">Belongs to the glycosyl hydrolase 17 family.</text>
</comment>
<feature type="transmembrane region" description="Helical" evidence="5">
    <location>
        <begin position="424"/>
        <end position="443"/>
    </location>
</feature>
<dbReference type="GO" id="GO:0016020">
    <property type="term" value="C:membrane"/>
    <property type="evidence" value="ECO:0007669"/>
    <property type="project" value="InterPro"/>
</dbReference>
<dbReference type="AlphaFoldDB" id="A0A8H7BB62"/>
<keyword evidence="5" id="KW-0472">Membrane</keyword>
<feature type="region of interest" description="Disordered" evidence="4">
    <location>
        <begin position="931"/>
        <end position="951"/>
    </location>
</feature>
<dbReference type="PANTHER" id="PTHR16631">
    <property type="entry name" value="GLUCAN 1,3-BETA-GLUCOSIDASE"/>
    <property type="match status" value="1"/>
</dbReference>
<dbReference type="GO" id="GO:0042973">
    <property type="term" value="F:glucan endo-1,3-beta-D-glucosidase activity"/>
    <property type="evidence" value="ECO:0007669"/>
    <property type="project" value="TreeGrafter"/>
</dbReference>
<dbReference type="InterPro" id="IPR002523">
    <property type="entry name" value="MgTranspt_CorA/ZnTranspt_ZntB"/>
</dbReference>
<dbReference type="GO" id="GO:0009277">
    <property type="term" value="C:fungal-type cell wall"/>
    <property type="evidence" value="ECO:0007669"/>
    <property type="project" value="TreeGrafter"/>
</dbReference>
<proteinExistence type="inferred from homology"/>
<dbReference type="GO" id="GO:0009986">
    <property type="term" value="C:cell surface"/>
    <property type="evidence" value="ECO:0007669"/>
    <property type="project" value="TreeGrafter"/>
</dbReference>
<dbReference type="SUPFAM" id="SSF51445">
    <property type="entry name" value="(Trans)glycosidases"/>
    <property type="match status" value="1"/>
</dbReference>
<dbReference type="GO" id="GO:0071555">
    <property type="term" value="P:cell wall organization"/>
    <property type="evidence" value="ECO:0007669"/>
    <property type="project" value="TreeGrafter"/>
</dbReference>
<dbReference type="RefSeq" id="XP_038788900.1">
    <property type="nucleotide sequence ID" value="XM_038927622.1"/>
</dbReference>
<gene>
    <name evidence="6" type="ORF">GT037_002575</name>
</gene>
<keyword evidence="7" id="KW-1185">Reference proteome</keyword>
<comment type="subcellular location">
    <subcellularLocation>
        <location evidence="1">Cell envelope</location>
    </subcellularLocation>
</comment>
<evidence type="ECO:0008006" key="8">
    <source>
        <dbReference type="Google" id="ProtNLM"/>
    </source>
</evidence>
<evidence type="ECO:0000313" key="6">
    <source>
        <dbReference type="EMBL" id="KAF7678827.1"/>
    </source>
</evidence>
<reference evidence="6" key="1">
    <citation type="submission" date="2020-01" db="EMBL/GenBank/DDBJ databases">
        <authorList>
            <person name="Feng Z.H.Z."/>
        </authorList>
    </citation>
    <scope>NUCLEOTIDE SEQUENCE</scope>
    <source>
        <strain evidence="6">CBS107.38</strain>
    </source>
</reference>
<name>A0A8H7BB62_9PLEO</name>
<feature type="compositionally biased region" description="Polar residues" evidence="4">
    <location>
        <begin position="804"/>
        <end position="832"/>
    </location>
</feature>
<dbReference type="InterPro" id="IPR017853">
    <property type="entry name" value="GH"/>
</dbReference>
<dbReference type="Proteomes" id="UP000596902">
    <property type="component" value="Unassembled WGS sequence"/>
</dbReference>
<feature type="compositionally biased region" description="Polar residues" evidence="4">
    <location>
        <begin position="935"/>
        <end position="951"/>
    </location>
</feature>
<dbReference type="GeneID" id="62200800"/>
<evidence type="ECO:0000256" key="1">
    <source>
        <dbReference type="ARBA" id="ARBA00004196"/>
    </source>
</evidence>
<dbReference type="Pfam" id="PF01544">
    <property type="entry name" value="CorA"/>
    <property type="match status" value="1"/>
</dbReference>
<feature type="region of interest" description="Disordered" evidence="4">
    <location>
        <begin position="789"/>
        <end position="832"/>
    </location>
</feature>
<evidence type="ECO:0000256" key="2">
    <source>
        <dbReference type="ARBA" id="ARBA00008773"/>
    </source>
</evidence>
<dbReference type="EMBL" id="JAAABM010000003">
    <property type="protein sequence ID" value="KAF7678827.1"/>
    <property type="molecule type" value="Genomic_DNA"/>
</dbReference>
<dbReference type="InterPro" id="IPR050732">
    <property type="entry name" value="Beta-glucan_modifiers"/>
</dbReference>
<dbReference type="Gene3D" id="3.20.20.80">
    <property type="entry name" value="Glycosidases"/>
    <property type="match status" value="1"/>
</dbReference>
<evidence type="ECO:0000256" key="4">
    <source>
        <dbReference type="SAM" id="MobiDB-lite"/>
    </source>
</evidence>
<evidence type="ECO:0000256" key="3">
    <source>
        <dbReference type="ARBA" id="ARBA00022801"/>
    </source>
</evidence>
<feature type="transmembrane region" description="Helical" evidence="5">
    <location>
        <begin position="386"/>
        <end position="403"/>
    </location>
</feature>
<keyword evidence="5" id="KW-0812">Transmembrane</keyword>